<organism evidence="2 3">
    <name type="scientific">Plakobranchus ocellatus</name>
    <dbReference type="NCBI Taxonomy" id="259542"/>
    <lineage>
        <taxon>Eukaryota</taxon>
        <taxon>Metazoa</taxon>
        <taxon>Spiralia</taxon>
        <taxon>Lophotrochozoa</taxon>
        <taxon>Mollusca</taxon>
        <taxon>Gastropoda</taxon>
        <taxon>Heterobranchia</taxon>
        <taxon>Euthyneura</taxon>
        <taxon>Panpulmonata</taxon>
        <taxon>Sacoglossa</taxon>
        <taxon>Placobranchoidea</taxon>
        <taxon>Plakobranchidae</taxon>
        <taxon>Plakobranchus</taxon>
    </lineage>
</organism>
<accession>A0AAV4CSW4</accession>
<evidence type="ECO:0000256" key="1">
    <source>
        <dbReference type="SAM" id="MobiDB-lite"/>
    </source>
</evidence>
<sequence length="122" mass="13307">MLSINVTINAALESDSDFEAADIYLELPEVPDDTDSDSQDEDGLIAKKGQALKNSTGSRISPLYVIGTNTEESVENHNETVREMPKCTSASSLLQQLSNKAMKHNILIVSWGRNDIPSLTNV</sequence>
<feature type="compositionally biased region" description="Acidic residues" evidence="1">
    <location>
        <begin position="29"/>
        <end position="43"/>
    </location>
</feature>
<comment type="caution">
    <text evidence="2">The sequence shown here is derived from an EMBL/GenBank/DDBJ whole genome shotgun (WGS) entry which is preliminary data.</text>
</comment>
<evidence type="ECO:0000313" key="2">
    <source>
        <dbReference type="EMBL" id="GFO34938.1"/>
    </source>
</evidence>
<proteinExistence type="predicted"/>
<keyword evidence="3" id="KW-1185">Reference proteome</keyword>
<dbReference type="Proteomes" id="UP000735302">
    <property type="component" value="Unassembled WGS sequence"/>
</dbReference>
<name>A0AAV4CSW4_9GAST</name>
<gene>
    <name evidence="2" type="ORF">PoB_006144300</name>
</gene>
<protein>
    <submittedName>
        <fullName evidence="2">Uncharacterized protein</fullName>
    </submittedName>
</protein>
<evidence type="ECO:0000313" key="3">
    <source>
        <dbReference type="Proteomes" id="UP000735302"/>
    </source>
</evidence>
<feature type="region of interest" description="Disordered" evidence="1">
    <location>
        <begin position="27"/>
        <end position="51"/>
    </location>
</feature>
<dbReference type="EMBL" id="BLXT01006948">
    <property type="protein sequence ID" value="GFO34938.1"/>
    <property type="molecule type" value="Genomic_DNA"/>
</dbReference>
<dbReference type="AlphaFoldDB" id="A0AAV4CSW4"/>
<reference evidence="2 3" key="1">
    <citation type="journal article" date="2021" name="Elife">
        <title>Chloroplast acquisition without the gene transfer in kleptoplastic sea slugs, Plakobranchus ocellatus.</title>
        <authorList>
            <person name="Maeda T."/>
            <person name="Takahashi S."/>
            <person name="Yoshida T."/>
            <person name="Shimamura S."/>
            <person name="Takaki Y."/>
            <person name="Nagai Y."/>
            <person name="Toyoda A."/>
            <person name="Suzuki Y."/>
            <person name="Arimoto A."/>
            <person name="Ishii H."/>
            <person name="Satoh N."/>
            <person name="Nishiyama T."/>
            <person name="Hasebe M."/>
            <person name="Maruyama T."/>
            <person name="Minagawa J."/>
            <person name="Obokata J."/>
            <person name="Shigenobu S."/>
        </authorList>
    </citation>
    <scope>NUCLEOTIDE SEQUENCE [LARGE SCALE GENOMIC DNA]</scope>
</reference>